<feature type="region of interest" description="Disordered" evidence="2">
    <location>
        <begin position="429"/>
        <end position="481"/>
    </location>
</feature>
<comment type="caution">
    <text evidence="3">The sequence shown here is derived from an EMBL/GenBank/DDBJ whole genome shotgun (WGS) entry which is preliminary data.</text>
</comment>
<feature type="region of interest" description="Disordered" evidence="2">
    <location>
        <begin position="1"/>
        <end position="20"/>
    </location>
</feature>
<evidence type="ECO:0000256" key="2">
    <source>
        <dbReference type="SAM" id="MobiDB-lite"/>
    </source>
</evidence>
<organism evidence="3 4">
    <name type="scientific">Streptomyces albospinus</name>
    <dbReference type="NCBI Taxonomy" id="285515"/>
    <lineage>
        <taxon>Bacteria</taxon>
        <taxon>Bacillati</taxon>
        <taxon>Actinomycetota</taxon>
        <taxon>Actinomycetes</taxon>
        <taxon>Kitasatosporales</taxon>
        <taxon>Streptomycetaceae</taxon>
        <taxon>Streptomyces</taxon>
    </lineage>
</organism>
<proteinExistence type="inferred from homology"/>
<dbReference type="PRINTS" id="PR00359">
    <property type="entry name" value="BP450"/>
</dbReference>
<evidence type="ECO:0000313" key="4">
    <source>
        <dbReference type="Proteomes" id="UP000654471"/>
    </source>
</evidence>
<name>A0ABQ2USJ7_9ACTN</name>
<keyword evidence="4" id="KW-1185">Reference proteome</keyword>
<dbReference type="CDD" id="cd20623">
    <property type="entry name" value="CYP_unk"/>
    <property type="match status" value="1"/>
</dbReference>
<sequence>MTPPSPDLSDHDSTLAPPPGCPAHARRAAGGSTRLYGPEYEADPMRVFEQLRAKHGAVAPVLLTGDLPGWLVLGYREILEVLRTPGRFSHDSRIWNELKQGRVPQDSPVLPVIAWRPDCLSADGEEHRRLRDAINESMGRFDRRGIRRYVTRFTHQLIDAFAADGQAELVTQFAQQLPMIVLTQMLGMPEEYGPRIVEAATELVKGSEKAVASHQYIMEVLRELVARKHTAPGPDLASWLIDHPAKLSDEEVVNHLWLVLIAANENTTSLMASTLRMVLTDQRFRASLTGGHMTLPDAVEQVLWDEPPTTVVPARWATCDTKLAGRSIQAGDMLVLGVAGGNVDSAVRPDLNTPMHGNRSHLAFGGGPHECPGRDVARAIADTAVDALLMRLPDIQLSVLESELLWRSSTWTRHLVALPVQFAPRRVDPVPAARRPRDTAARPAPQSAPAEAAGSTQSPPVHAGGPRRSWWQSVKRRLLRR</sequence>
<dbReference type="PANTHER" id="PTHR46696:SF1">
    <property type="entry name" value="CYTOCHROME P450 YJIB-RELATED"/>
    <property type="match status" value="1"/>
</dbReference>
<dbReference type="InterPro" id="IPR036396">
    <property type="entry name" value="Cyt_P450_sf"/>
</dbReference>
<gene>
    <name evidence="3" type="ORF">GCM10010211_15300</name>
</gene>
<dbReference type="InterPro" id="IPR017972">
    <property type="entry name" value="Cyt_P450_CS"/>
</dbReference>
<dbReference type="Proteomes" id="UP000654471">
    <property type="component" value="Unassembled WGS sequence"/>
</dbReference>
<dbReference type="SUPFAM" id="SSF48264">
    <property type="entry name" value="Cytochrome P450"/>
    <property type="match status" value="1"/>
</dbReference>
<dbReference type="PROSITE" id="PS00086">
    <property type="entry name" value="CYTOCHROME_P450"/>
    <property type="match status" value="1"/>
</dbReference>
<reference evidence="4" key="1">
    <citation type="journal article" date="2019" name="Int. J. Syst. Evol. Microbiol.">
        <title>The Global Catalogue of Microorganisms (GCM) 10K type strain sequencing project: providing services to taxonomists for standard genome sequencing and annotation.</title>
        <authorList>
            <consortium name="The Broad Institute Genomics Platform"/>
            <consortium name="The Broad Institute Genome Sequencing Center for Infectious Disease"/>
            <person name="Wu L."/>
            <person name="Ma J."/>
        </authorList>
    </citation>
    <scope>NUCLEOTIDE SEQUENCE [LARGE SCALE GENOMIC DNA]</scope>
    <source>
        <strain evidence="4">JCM 3399</strain>
    </source>
</reference>
<accession>A0ABQ2USJ7</accession>
<protein>
    <submittedName>
        <fullName evidence="3">Cytochrome P450</fullName>
    </submittedName>
</protein>
<dbReference type="EMBL" id="BMRP01000003">
    <property type="protein sequence ID" value="GGU51548.1"/>
    <property type="molecule type" value="Genomic_DNA"/>
</dbReference>
<dbReference type="Gene3D" id="1.10.630.10">
    <property type="entry name" value="Cytochrome P450"/>
    <property type="match status" value="1"/>
</dbReference>
<evidence type="ECO:0000313" key="3">
    <source>
        <dbReference type="EMBL" id="GGU51548.1"/>
    </source>
</evidence>
<dbReference type="InterPro" id="IPR002397">
    <property type="entry name" value="Cyt_P450_B"/>
</dbReference>
<dbReference type="PANTHER" id="PTHR46696">
    <property type="entry name" value="P450, PUTATIVE (EUROFUNG)-RELATED"/>
    <property type="match status" value="1"/>
</dbReference>
<comment type="similarity">
    <text evidence="1">Belongs to the cytochrome P450 family.</text>
</comment>
<evidence type="ECO:0000256" key="1">
    <source>
        <dbReference type="ARBA" id="ARBA00010617"/>
    </source>
</evidence>